<protein>
    <recommendedName>
        <fullName evidence="4">Glucosyl transferase GtrII</fullName>
    </recommendedName>
</protein>
<evidence type="ECO:0000313" key="3">
    <source>
        <dbReference type="Proteomes" id="UP000593875"/>
    </source>
</evidence>
<keyword evidence="3" id="KW-1185">Reference proteome</keyword>
<feature type="transmembrane region" description="Helical" evidence="1">
    <location>
        <begin position="358"/>
        <end position="378"/>
    </location>
</feature>
<evidence type="ECO:0000256" key="1">
    <source>
        <dbReference type="SAM" id="Phobius"/>
    </source>
</evidence>
<dbReference type="EMBL" id="CP062941">
    <property type="protein sequence ID" value="QOL51468.1"/>
    <property type="molecule type" value="Genomic_DNA"/>
</dbReference>
<proteinExistence type="predicted"/>
<dbReference type="KEGG" id="mlir:LPB04_09555"/>
<feature type="transmembrane region" description="Helical" evidence="1">
    <location>
        <begin position="166"/>
        <end position="194"/>
    </location>
</feature>
<dbReference type="Proteomes" id="UP000593875">
    <property type="component" value="Chromosome"/>
</dbReference>
<feature type="transmembrane region" description="Helical" evidence="1">
    <location>
        <begin position="333"/>
        <end position="351"/>
    </location>
</feature>
<feature type="transmembrane region" description="Helical" evidence="1">
    <location>
        <begin position="248"/>
        <end position="266"/>
    </location>
</feature>
<gene>
    <name evidence="2" type="ORF">LPB04_09555</name>
</gene>
<name>A0A7L9U902_9BURK</name>
<feature type="transmembrane region" description="Helical" evidence="1">
    <location>
        <begin position="110"/>
        <end position="129"/>
    </location>
</feature>
<keyword evidence="1" id="KW-0812">Transmembrane</keyword>
<dbReference type="RefSeq" id="WP_193688442.1">
    <property type="nucleotide sequence ID" value="NZ_CP062941.1"/>
</dbReference>
<dbReference type="AlphaFoldDB" id="A0A7L9U902"/>
<feature type="transmembrane region" description="Helical" evidence="1">
    <location>
        <begin position="82"/>
        <end position="103"/>
    </location>
</feature>
<feature type="transmembrane region" description="Helical" evidence="1">
    <location>
        <begin position="135"/>
        <end position="154"/>
    </location>
</feature>
<feature type="transmembrane region" description="Helical" evidence="1">
    <location>
        <begin position="272"/>
        <end position="290"/>
    </location>
</feature>
<keyword evidence="1" id="KW-0472">Membrane</keyword>
<accession>A0A7L9U902</accession>
<evidence type="ECO:0000313" key="2">
    <source>
        <dbReference type="EMBL" id="QOL51468.1"/>
    </source>
</evidence>
<feature type="transmembrane region" description="Helical" evidence="1">
    <location>
        <begin position="214"/>
        <end position="236"/>
    </location>
</feature>
<evidence type="ECO:0008006" key="4">
    <source>
        <dbReference type="Google" id="ProtNLM"/>
    </source>
</evidence>
<organism evidence="2 3">
    <name type="scientific">Massilia litorea</name>
    <dbReference type="NCBI Taxonomy" id="2769491"/>
    <lineage>
        <taxon>Bacteria</taxon>
        <taxon>Pseudomonadati</taxon>
        <taxon>Pseudomonadota</taxon>
        <taxon>Betaproteobacteria</taxon>
        <taxon>Burkholderiales</taxon>
        <taxon>Oxalobacteraceae</taxon>
        <taxon>Telluria group</taxon>
        <taxon>Massilia</taxon>
    </lineage>
</organism>
<keyword evidence="1" id="KW-1133">Transmembrane helix</keyword>
<reference evidence="2 3" key="1">
    <citation type="submission" date="2020-10" db="EMBL/GenBank/DDBJ databases">
        <title>Genome sequencing of Massilia sp. LPB0304.</title>
        <authorList>
            <person name="Kim J."/>
        </authorList>
    </citation>
    <scope>NUCLEOTIDE SEQUENCE [LARGE SCALE GENOMIC DNA]</scope>
    <source>
        <strain evidence="2 3">LPB0304</strain>
    </source>
</reference>
<feature type="transmembrane region" description="Helical" evidence="1">
    <location>
        <begin position="302"/>
        <end position="327"/>
    </location>
</feature>
<sequence>MTSKSNQSYLCGQNFWWFAASFFLLFLASKSLGLTVGYALDDYATMLSEKGQMQDFFISQGRFTFALLQSVLDFSDLKQPQLASIGFFLSAGGFLLISWVTLAKWLEKDILLAIALGALLGAHPFFAEYVSFRQALFGVGVWALLIVGAITLLAQDGPVTIGRLCAASAVAAIASGLNQIAMAFFCIAALGIFLQKNIHLPPLRAALLAVRSTVLAGAIASAFYVALFALTVRMVAVSSDARTSILGVNDISGRFVDIAVLLMGIFGGSHPLVGPVAAICTAAAILVLCVRASTACGQWMQVLSGGIVIALGIALALLPTSISGVWWPVPRTLIAMPVAVALGIAIFSFGASRVQVRVASVALLIAAAIFSGKSGWLLENQQRLNRWDIARAREIVTKISEIRQLDASTPILIHRATWAYEIDQGMGLGDANISAFASGWAVDPLFEEAAGRRLNVKSGVQGDTRCENAPSFPNSGSIREVEGTVHVCL</sequence>